<name>A0A1I2LUV5_9ACTN</name>
<gene>
    <name evidence="1" type="ORF">SAMN05421678_102293</name>
</gene>
<protein>
    <recommendedName>
        <fullName evidence="3">Lipoprotein</fullName>
    </recommendedName>
</protein>
<dbReference type="Proteomes" id="UP000199052">
    <property type="component" value="Unassembled WGS sequence"/>
</dbReference>
<accession>A0A1I2LUV5</accession>
<sequence>MLAGIDSALGFQRNGEERMSAASRSARALLGTLVVVVLGVSGCQQPSVPWQGAPVASRWERHLEGPQPTYSPTVGPARAGTFPVRGGRVLTDAHGMTLYVKNSAPFDRAPHCAGVCTNIWHPVVVGSVKVKPKVAGVPVQFETLPRPGGLHQLAVNGHRLYTFKLDTAPGQTNGQDFQTGGPTGSVYTWSAVVVPSSAPRTILLQR</sequence>
<dbReference type="AlphaFoldDB" id="A0A1I2LUV5"/>
<evidence type="ECO:0000313" key="1">
    <source>
        <dbReference type="EMBL" id="SFF82220.1"/>
    </source>
</evidence>
<reference evidence="1 2" key="1">
    <citation type="submission" date="2016-10" db="EMBL/GenBank/DDBJ databases">
        <authorList>
            <person name="de Groot N.N."/>
        </authorList>
    </citation>
    <scope>NUCLEOTIDE SEQUENCE [LARGE SCALE GENOMIC DNA]</scope>
    <source>
        <strain evidence="1 2">CPCC 202808</strain>
    </source>
</reference>
<dbReference type="STRING" id="504797.SAMN05421678_102293"/>
<dbReference type="InterPro" id="IPR005297">
    <property type="entry name" value="Lipoprotein_repeat"/>
</dbReference>
<evidence type="ECO:0000313" key="2">
    <source>
        <dbReference type="Proteomes" id="UP000199052"/>
    </source>
</evidence>
<evidence type="ECO:0008006" key="3">
    <source>
        <dbReference type="Google" id="ProtNLM"/>
    </source>
</evidence>
<proteinExistence type="predicted"/>
<dbReference type="EMBL" id="FOOI01000002">
    <property type="protein sequence ID" value="SFF82220.1"/>
    <property type="molecule type" value="Genomic_DNA"/>
</dbReference>
<organism evidence="1 2">
    <name type="scientific">Actinopolymorpha cephalotaxi</name>
    <dbReference type="NCBI Taxonomy" id="504797"/>
    <lineage>
        <taxon>Bacteria</taxon>
        <taxon>Bacillati</taxon>
        <taxon>Actinomycetota</taxon>
        <taxon>Actinomycetes</taxon>
        <taxon>Propionibacteriales</taxon>
        <taxon>Actinopolymorphaceae</taxon>
        <taxon>Actinopolymorpha</taxon>
    </lineage>
</organism>
<dbReference type="Pfam" id="PF03640">
    <property type="entry name" value="Lipoprotein_15"/>
    <property type="match status" value="1"/>
</dbReference>
<dbReference type="PANTHER" id="PTHR39335:SF1">
    <property type="entry name" value="BLL4220 PROTEIN"/>
    <property type="match status" value="1"/>
</dbReference>
<dbReference type="PANTHER" id="PTHR39335">
    <property type="entry name" value="BLL4220 PROTEIN"/>
    <property type="match status" value="1"/>
</dbReference>
<dbReference type="GO" id="GO:0043448">
    <property type="term" value="P:alkane catabolic process"/>
    <property type="evidence" value="ECO:0007669"/>
    <property type="project" value="TreeGrafter"/>
</dbReference>